<dbReference type="AlphaFoldDB" id="A0AAD8TSI7"/>
<feature type="compositionally biased region" description="Low complexity" evidence="1">
    <location>
        <begin position="480"/>
        <end position="493"/>
    </location>
</feature>
<dbReference type="PANTHER" id="PTHR11439">
    <property type="entry name" value="GAG-POL-RELATED RETROTRANSPOSON"/>
    <property type="match status" value="1"/>
</dbReference>
<sequence>MASSSATVLAAALGAPPTQLLTQENVLVWKALVIPALRGACVLNLVEGRDKAPVETLDVEDADKQKTTVVNPAYATWIARDQQVLRWLVNALSPDVLAHVVGLESSAETWTAINAHVSASSKSRVQHLRTALVETKKGDMTADKFFSKMKTIAQELAAAGKPVDDDELVWYVLKNLGGDYNNLITAVPWLAVEEVLHLVDRIGIARIAGVMTVNVRIAGVMIVRVVVMMMGVDGVEVVTVVATKDVVMVEATKTDAVMIMVGAVEIVSPRAMWTQPARSVTFMVTPLKTVGGVMVMIAVMIDVTMVTVDTRKLTRMQTLPLMETRSALLKEKVPEANGENLVPNRAENVAQNDVQSSADNDESGTVFDEDTEEHSSANTDPGVDPHAGGSGASPAASRFPPARGRHARPASAASPSGSRSPSPHAAQDGHTPPSTPSSPPVSPDGSGAPSLSAAGGDPTGSSAASSGGENSVHNSAATMPTSSPLSSPDVSPPRVRTRLQRVTSSSSYAISALLRDLNVNFAIKDLGDLHFFLGIEVKRVNNVLLLTQEKYALELLEKVGMSKCKSAPTPLSTSEQLSLESGTPLGSEDCTQFRSIVGALQYLTLTRPDLAFSVNKICQYLHAPTTDHWTAAKRILRYVKETTKLGITFKPSSSTLLSGFSDADWAGDVDDRRSTGGFAIFVGPNLVS</sequence>
<evidence type="ECO:0000259" key="2">
    <source>
        <dbReference type="Pfam" id="PF07727"/>
    </source>
</evidence>
<dbReference type="PANTHER" id="PTHR11439:SF500">
    <property type="entry name" value="RNA-DIRECTED DNA POLYMERASE"/>
    <property type="match status" value="1"/>
</dbReference>
<proteinExistence type="predicted"/>
<dbReference type="EMBL" id="JAUUTY010000001">
    <property type="protein sequence ID" value="KAK1693081.1"/>
    <property type="molecule type" value="Genomic_DNA"/>
</dbReference>
<feature type="compositionally biased region" description="Low complexity" evidence="1">
    <location>
        <begin position="443"/>
        <end position="468"/>
    </location>
</feature>
<feature type="compositionally biased region" description="Acidic residues" evidence="1">
    <location>
        <begin position="359"/>
        <end position="372"/>
    </location>
</feature>
<dbReference type="Proteomes" id="UP001231189">
    <property type="component" value="Unassembled WGS sequence"/>
</dbReference>
<gene>
    <name evidence="3" type="ORF">QYE76_009778</name>
</gene>
<feature type="compositionally biased region" description="Polar residues" evidence="1">
    <location>
        <begin position="469"/>
        <end position="479"/>
    </location>
</feature>
<feature type="compositionally biased region" description="Low complexity" evidence="1">
    <location>
        <begin position="409"/>
        <end position="426"/>
    </location>
</feature>
<accession>A0AAD8TSI7</accession>
<dbReference type="InterPro" id="IPR013103">
    <property type="entry name" value="RVT_2"/>
</dbReference>
<dbReference type="Pfam" id="PF07727">
    <property type="entry name" value="RVT_2"/>
    <property type="match status" value="1"/>
</dbReference>
<name>A0AAD8TSI7_LOLMU</name>
<dbReference type="SUPFAM" id="SSF56672">
    <property type="entry name" value="DNA/RNA polymerases"/>
    <property type="match status" value="1"/>
</dbReference>
<comment type="caution">
    <text evidence="3">The sequence shown here is derived from an EMBL/GenBank/DDBJ whole genome shotgun (WGS) entry which is preliminary data.</text>
</comment>
<feature type="domain" description="Reverse transcriptase Ty1/copia-type" evidence="2">
    <location>
        <begin position="502"/>
        <end position="571"/>
    </location>
</feature>
<feature type="compositionally biased region" description="Pro residues" evidence="1">
    <location>
        <begin position="433"/>
        <end position="442"/>
    </location>
</feature>
<dbReference type="Pfam" id="PF14223">
    <property type="entry name" value="Retrotran_gag_2"/>
    <property type="match status" value="1"/>
</dbReference>
<evidence type="ECO:0000313" key="4">
    <source>
        <dbReference type="Proteomes" id="UP001231189"/>
    </source>
</evidence>
<protein>
    <recommendedName>
        <fullName evidence="2">Reverse transcriptase Ty1/copia-type domain-containing protein</fullName>
    </recommendedName>
</protein>
<evidence type="ECO:0000313" key="3">
    <source>
        <dbReference type="EMBL" id="KAK1693081.1"/>
    </source>
</evidence>
<feature type="region of interest" description="Disordered" evidence="1">
    <location>
        <begin position="334"/>
        <end position="502"/>
    </location>
</feature>
<feature type="compositionally biased region" description="Polar residues" evidence="1">
    <location>
        <begin position="349"/>
        <end position="358"/>
    </location>
</feature>
<feature type="compositionally biased region" description="Low complexity" evidence="1">
    <location>
        <begin position="392"/>
        <end position="402"/>
    </location>
</feature>
<dbReference type="InterPro" id="IPR043502">
    <property type="entry name" value="DNA/RNA_pol_sf"/>
</dbReference>
<reference evidence="3" key="1">
    <citation type="submission" date="2023-07" db="EMBL/GenBank/DDBJ databases">
        <title>A chromosome-level genome assembly of Lolium multiflorum.</title>
        <authorList>
            <person name="Chen Y."/>
            <person name="Copetti D."/>
            <person name="Kolliker R."/>
            <person name="Studer B."/>
        </authorList>
    </citation>
    <scope>NUCLEOTIDE SEQUENCE</scope>
    <source>
        <strain evidence="3">02402/16</strain>
        <tissue evidence="3">Leaf</tissue>
    </source>
</reference>
<keyword evidence="4" id="KW-1185">Reference proteome</keyword>
<evidence type="ECO:0000256" key="1">
    <source>
        <dbReference type="SAM" id="MobiDB-lite"/>
    </source>
</evidence>
<organism evidence="3 4">
    <name type="scientific">Lolium multiflorum</name>
    <name type="common">Italian ryegrass</name>
    <name type="synonym">Lolium perenne subsp. multiflorum</name>
    <dbReference type="NCBI Taxonomy" id="4521"/>
    <lineage>
        <taxon>Eukaryota</taxon>
        <taxon>Viridiplantae</taxon>
        <taxon>Streptophyta</taxon>
        <taxon>Embryophyta</taxon>
        <taxon>Tracheophyta</taxon>
        <taxon>Spermatophyta</taxon>
        <taxon>Magnoliopsida</taxon>
        <taxon>Liliopsida</taxon>
        <taxon>Poales</taxon>
        <taxon>Poaceae</taxon>
        <taxon>BOP clade</taxon>
        <taxon>Pooideae</taxon>
        <taxon>Poodae</taxon>
        <taxon>Poeae</taxon>
        <taxon>Poeae Chloroplast Group 2 (Poeae type)</taxon>
        <taxon>Loliodinae</taxon>
        <taxon>Loliinae</taxon>
        <taxon>Lolium</taxon>
    </lineage>
</organism>